<dbReference type="Gene3D" id="3.40.50.12780">
    <property type="entry name" value="N-terminal domain of ligase-like"/>
    <property type="match status" value="1"/>
</dbReference>
<evidence type="ECO:0000313" key="4">
    <source>
        <dbReference type="EMBL" id="ART71769.1"/>
    </source>
</evidence>
<dbReference type="Proteomes" id="UP000195331">
    <property type="component" value="Chromosome"/>
</dbReference>
<dbReference type="PANTHER" id="PTHR43201">
    <property type="entry name" value="ACYL-COA SYNTHETASE"/>
    <property type="match status" value="1"/>
</dbReference>
<evidence type="ECO:0000256" key="1">
    <source>
        <dbReference type="ARBA" id="ARBA00006432"/>
    </source>
</evidence>
<dbReference type="PROSITE" id="PS00455">
    <property type="entry name" value="AMP_BINDING"/>
    <property type="match status" value="1"/>
</dbReference>
<reference evidence="4 5" key="1">
    <citation type="submission" date="2017-04" db="EMBL/GenBank/DDBJ databases">
        <title>Whole Genome Sequence of 1,4-Dioxane Degrading Bacterium Mycobacterium dioxanotrophicus PH-06.</title>
        <authorList>
            <person name="He Y."/>
        </authorList>
    </citation>
    <scope>NUCLEOTIDE SEQUENCE [LARGE SCALE GENOMIC DNA]</scope>
    <source>
        <strain evidence="4 5">PH-06</strain>
    </source>
</reference>
<dbReference type="OrthoDB" id="4495845at2"/>
<accession>A0A1Y0C963</accession>
<evidence type="ECO:0000256" key="2">
    <source>
        <dbReference type="ARBA" id="ARBA00022598"/>
    </source>
</evidence>
<organism evidence="4 5">
    <name type="scientific">Mycobacterium dioxanotrophicus</name>
    <dbReference type="NCBI Taxonomy" id="482462"/>
    <lineage>
        <taxon>Bacteria</taxon>
        <taxon>Bacillati</taxon>
        <taxon>Actinomycetota</taxon>
        <taxon>Actinomycetes</taxon>
        <taxon>Mycobacteriales</taxon>
        <taxon>Mycobacteriaceae</taxon>
        <taxon>Mycobacterium</taxon>
    </lineage>
</organism>
<keyword evidence="5" id="KW-1185">Reference proteome</keyword>
<dbReference type="AlphaFoldDB" id="A0A1Y0C963"/>
<dbReference type="GO" id="GO:0031956">
    <property type="term" value="F:medium-chain fatty acid-CoA ligase activity"/>
    <property type="evidence" value="ECO:0007669"/>
    <property type="project" value="TreeGrafter"/>
</dbReference>
<dbReference type="GO" id="GO:0006631">
    <property type="term" value="P:fatty acid metabolic process"/>
    <property type="evidence" value="ECO:0007669"/>
    <property type="project" value="TreeGrafter"/>
</dbReference>
<dbReference type="InterPro" id="IPR045851">
    <property type="entry name" value="AMP-bd_C_sf"/>
</dbReference>
<dbReference type="InterPro" id="IPR020845">
    <property type="entry name" value="AMP-binding_CS"/>
</dbReference>
<dbReference type="KEGG" id="mdx:BTO20_27400"/>
<proteinExistence type="inferred from homology"/>
<evidence type="ECO:0000259" key="3">
    <source>
        <dbReference type="Pfam" id="PF00501"/>
    </source>
</evidence>
<feature type="domain" description="AMP-dependent synthetase/ligase" evidence="3">
    <location>
        <begin position="53"/>
        <end position="398"/>
    </location>
</feature>
<sequence length="564" mass="60733">MTISTRALLSPEERSRLAALPELGGGNLLAMAMAVHPDPHIPFIRTGRPVINTAGEEQTEFTLAQLDALAQSWSVWYREQGVGPRDRVALYMADTFAYTIHLNALAQLGAIGVLINSKASPALALGLCERTTPVGIYTDRTRFAAIADGIGSLDGLRWVQFAEDVPAPPPASLPDAWRFKHAPEDPVSIMHSSGTTGIPKAVTQTHASSVAGPRYRLLNYTEPAQERMMTAQPQSHLGCIVYTAYSILAGTPLVALYDPSGAELAAAVRLHQPKGVMAFAHAYAELAAIETPSGTVDSVDYWVNMGDAIHEAHIGAILAKRSPEQQPPTFYDRFGTTELGWGLVVQPRTLLSERSDRRVGKPDPGLEVAALRPDGSTAPVGEVGFFGAKGPSITAGYWNDSDTTYRSKLGGYWLTGDLVYQDVDGNYFVVDRTKDAIETAEGTGYSVLMEEMLLSEINSISDCAVVAGRHGEQIVPVAVIVTDESPADAARLLAEANEVLEKAGHPRIAVLDVARTPDDFPVGVTGKVLKRQLRDRYRDLANSPLHENRAVAAFVTDRPHNAVA</sequence>
<dbReference type="Gene3D" id="3.30.300.30">
    <property type="match status" value="1"/>
</dbReference>
<keyword evidence="2" id="KW-0436">Ligase</keyword>
<protein>
    <submittedName>
        <fullName evidence="4">AMP-binding protein</fullName>
    </submittedName>
</protein>
<dbReference type="EMBL" id="CP020809">
    <property type="protein sequence ID" value="ART71769.1"/>
    <property type="molecule type" value="Genomic_DNA"/>
</dbReference>
<dbReference type="InterPro" id="IPR042099">
    <property type="entry name" value="ANL_N_sf"/>
</dbReference>
<name>A0A1Y0C963_9MYCO</name>
<dbReference type="InterPro" id="IPR000873">
    <property type="entry name" value="AMP-dep_synth/lig_dom"/>
</dbReference>
<dbReference type="CDD" id="cd04433">
    <property type="entry name" value="AFD_class_I"/>
    <property type="match status" value="1"/>
</dbReference>
<evidence type="ECO:0000313" key="5">
    <source>
        <dbReference type="Proteomes" id="UP000195331"/>
    </source>
</evidence>
<dbReference type="SUPFAM" id="SSF56801">
    <property type="entry name" value="Acetyl-CoA synthetase-like"/>
    <property type="match status" value="1"/>
</dbReference>
<comment type="similarity">
    <text evidence="1">Belongs to the ATP-dependent AMP-binding enzyme family.</text>
</comment>
<dbReference type="Pfam" id="PF00501">
    <property type="entry name" value="AMP-binding"/>
    <property type="match status" value="1"/>
</dbReference>
<gene>
    <name evidence="4" type="ORF">BTO20_27400</name>
</gene>
<dbReference type="PANTHER" id="PTHR43201:SF5">
    <property type="entry name" value="MEDIUM-CHAIN ACYL-COA LIGASE ACSF2, MITOCHONDRIAL"/>
    <property type="match status" value="1"/>
</dbReference>
<dbReference type="RefSeq" id="WP_087079135.1">
    <property type="nucleotide sequence ID" value="NZ_CP020809.1"/>
</dbReference>